<evidence type="ECO:0000313" key="4">
    <source>
        <dbReference type="Proteomes" id="UP000053201"/>
    </source>
</evidence>
<dbReference type="InterPro" id="IPR001623">
    <property type="entry name" value="DnaJ_domain"/>
</dbReference>
<protein>
    <recommendedName>
        <fullName evidence="2">J domain-containing protein</fullName>
    </recommendedName>
</protein>
<feature type="region of interest" description="Disordered" evidence="1">
    <location>
        <begin position="240"/>
        <end position="319"/>
    </location>
</feature>
<dbReference type="AlphaFoldDB" id="A0A0L0HC19"/>
<feature type="compositionally biased region" description="Low complexity" evidence="1">
    <location>
        <begin position="298"/>
        <end position="318"/>
    </location>
</feature>
<dbReference type="OrthoDB" id="342454at2759"/>
<evidence type="ECO:0000259" key="2">
    <source>
        <dbReference type="SMART" id="SM00271"/>
    </source>
</evidence>
<proteinExistence type="predicted"/>
<feature type="domain" description="J" evidence="2">
    <location>
        <begin position="26"/>
        <end position="108"/>
    </location>
</feature>
<dbReference type="EMBL" id="KQ257460">
    <property type="protein sequence ID" value="KNC98429.1"/>
    <property type="molecule type" value="Genomic_DNA"/>
</dbReference>
<dbReference type="GeneID" id="27689464"/>
<reference evidence="3 4" key="1">
    <citation type="submission" date="2009-08" db="EMBL/GenBank/DDBJ databases">
        <title>The Genome Sequence of Spizellomyces punctatus strain DAOM BR117.</title>
        <authorList>
            <consortium name="The Broad Institute Genome Sequencing Platform"/>
            <person name="Russ C."/>
            <person name="Cuomo C."/>
            <person name="Shea T."/>
            <person name="Young S.K."/>
            <person name="Zeng Q."/>
            <person name="Koehrsen M."/>
            <person name="Haas B."/>
            <person name="Borodovsky M."/>
            <person name="Guigo R."/>
            <person name="Alvarado L."/>
            <person name="Berlin A."/>
            <person name="Bochicchio J."/>
            <person name="Borenstein D."/>
            <person name="Chapman S."/>
            <person name="Chen Z."/>
            <person name="Engels R."/>
            <person name="Freedman E."/>
            <person name="Gellesch M."/>
            <person name="Goldberg J."/>
            <person name="Griggs A."/>
            <person name="Gujja S."/>
            <person name="Heiman D."/>
            <person name="Hepburn T."/>
            <person name="Howarth C."/>
            <person name="Jen D."/>
            <person name="Larson L."/>
            <person name="Lewis B."/>
            <person name="Mehta T."/>
            <person name="Park D."/>
            <person name="Pearson M."/>
            <person name="Roberts A."/>
            <person name="Saif S."/>
            <person name="Shenoy N."/>
            <person name="Sisk P."/>
            <person name="Stolte C."/>
            <person name="Sykes S."/>
            <person name="Thomson T."/>
            <person name="Walk T."/>
            <person name="White J."/>
            <person name="Yandava C."/>
            <person name="Burger G."/>
            <person name="Gray M.W."/>
            <person name="Holland P.W.H."/>
            <person name="King N."/>
            <person name="Lang F.B.F."/>
            <person name="Roger A.J."/>
            <person name="Ruiz-Trillo I."/>
            <person name="Lander E."/>
            <person name="Nusbaum C."/>
        </authorList>
    </citation>
    <scope>NUCLEOTIDE SEQUENCE [LARGE SCALE GENOMIC DNA]</scope>
    <source>
        <strain evidence="3 4">DAOM BR117</strain>
    </source>
</reference>
<dbReference type="Proteomes" id="UP000053201">
    <property type="component" value="Unassembled WGS sequence"/>
</dbReference>
<sequence length="382" mass="43523">MPFPPQTPDSSHKEVLRLLHLSTRHRIPPAILSLPMLLFSSTTSRPIRLRETRRAYKLKSLLVHPDRCTHPGATEAFRIVHNAYEDVVLRGWVAESSSGQETLSKEEREQEMEQWMQHTHDKYFRGRRRAASDVPFTAGYEDAVNDVMEWMDAEDEEPDVVIWLRKIHVKGERGLAKGRATKSNGIFSNVVEEKRCNKNECLKEEYEWRDLSFDTLKSQDQVEQEVADHDDDVSAEEEYAQWDHIHPSDTIASLNEPSSREDTPPSSPESSSPSDTDASTEWIRKLHAIDRRRRRVQGKPSKPRLSSSSSNLRGGLPNKSLKMCASMDQVNPASNRSAMNSLVDHSRSCSAPVTLAPTQFKPTRRRYRLVDLKGAADIEQGD</sequence>
<dbReference type="InParanoid" id="A0A0L0HC19"/>
<keyword evidence="4" id="KW-1185">Reference proteome</keyword>
<dbReference type="CDD" id="cd06257">
    <property type="entry name" value="DnaJ"/>
    <property type="match status" value="1"/>
</dbReference>
<dbReference type="SMART" id="SM00271">
    <property type="entry name" value="DnaJ"/>
    <property type="match status" value="1"/>
</dbReference>
<evidence type="ECO:0000256" key="1">
    <source>
        <dbReference type="SAM" id="MobiDB-lite"/>
    </source>
</evidence>
<gene>
    <name evidence="3" type="ORF">SPPG_06133</name>
</gene>
<dbReference type="SUPFAM" id="SSF46565">
    <property type="entry name" value="Chaperone J-domain"/>
    <property type="match status" value="1"/>
</dbReference>
<dbReference type="InterPro" id="IPR036869">
    <property type="entry name" value="J_dom_sf"/>
</dbReference>
<dbReference type="RefSeq" id="XP_016606469.1">
    <property type="nucleotide sequence ID" value="XM_016754339.1"/>
</dbReference>
<dbReference type="Gene3D" id="1.10.287.110">
    <property type="entry name" value="DnaJ domain"/>
    <property type="match status" value="1"/>
</dbReference>
<dbReference type="VEuPathDB" id="FungiDB:SPPG_06133"/>
<organism evidence="3 4">
    <name type="scientific">Spizellomyces punctatus (strain DAOM BR117)</name>
    <dbReference type="NCBI Taxonomy" id="645134"/>
    <lineage>
        <taxon>Eukaryota</taxon>
        <taxon>Fungi</taxon>
        <taxon>Fungi incertae sedis</taxon>
        <taxon>Chytridiomycota</taxon>
        <taxon>Chytridiomycota incertae sedis</taxon>
        <taxon>Chytridiomycetes</taxon>
        <taxon>Spizellomycetales</taxon>
        <taxon>Spizellomycetaceae</taxon>
        <taxon>Spizellomyces</taxon>
    </lineage>
</organism>
<accession>A0A0L0HC19</accession>
<evidence type="ECO:0000313" key="3">
    <source>
        <dbReference type="EMBL" id="KNC98429.1"/>
    </source>
</evidence>
<feature type="compositionally biased region" description="Low complexity" evidence="1">
    <location>
        <begin position="268"/>
        <end position="281"/>
    </location>
</feature>
<name>A0A0L0HC19_SPIPD</name>